<accession>Q1CYR5</accession>
<proteinExistence type="predicted"/>
<dbReference type="HOGENOM" id="CLU_478833_0_0_7"/>
<sequence length="569" mass="62754">MPSWRGRSRDVFASVRRRALSGLRRGASRRVLSRRQCVRVDDLCLVLVSSLLREDRARWPQRLEALEEELGASWALRRLEVPRAYSLGVRLLDGRELPLATWLDSFEEGGVHSVRVVDLGASSTEALPAHIAAAFANSGGVVLEVTSGGASSLFLLRMHSSRPHLLTARQLVDFARAQSHADRVFEAWAESISENNQLNDRPAVPASEVPDYLASPDGFVHYDLRGGDLVEELQATLRRHGADVTIPDALRACFYTSDPDALFREMLSPEQQAEFVPSEEQLLLTDTTTPQQFADLVAAQPFAVDAWTRIARDQNSFLAEGESPVTAEGFEARLRTMAPDGLQSMLTGNLMLALQQAARVHGAELVIPESLRGCVRPAFSRGEDPGWIPGKELLRLQSNPDVYQMYLFHELAAGPAPVAEGPSWDEARRGFTKALREAVAFSAAQGSNFADAFKLALFALEGQAPRYDELSPERVPDYLEAVKAAGFDGRPVQVFEDRLGSLGLFQSLGMSEEKLRGLLAYLLSDVFGGMGSWNDQYFETPEAQQQYDAVSARLFSERSAFFVATLNAR</sequence>
<dbReference type="AlphaFoldDB" id="Q1CYR5"/>
<dbReference type="eggNOG" id="ENOG50341KQ">
    <property type="taxonomic scope" value="Bacteria"/>
</dbReference>
<dbReference type="STRING" id="246197.MXAN_6333"/>
<evidence type="ECO:0000313" key="2">
    <source>
        <dbReference type="Proteomes" id="UP000002402"/>
    </source>
</evidence>
<dbReference type="EnsemblBacteria" id="ABF91008">
    <property type="protein sequence ID" value="ABF91008"/>
    <property type="gene ID" value="MXAN_6333"/>
</dbReference>
<organism evidence="1 2">
    <name type="scientific">Myxococcus xanthus (strain DK1622)</name>
    <dbReference type="NCBI Taxonomy" id="246197"/>
    <lineage>
        <taxon>Bacteria</taxon>
        <taxon>Pseudomonadati</taxon>
        <taxon>Myxococcota</taxon>
        <taxon>Myxococcia</taxon>
        <taxon>Myxococcales</taxon>
        <taxon>Cystobacterineae</taxon>
        <taxon>Myxococcaceae</taxon>
        <taxon>Myxococcus</taxon>
    </lineage>
</organism>
<dbReference type="KEGG" id="mxa:MXAN_6333"/>
<gene>
    <name evidence="1" type="ordered locus">MXAN_6333</name>
</gene>
<reference evidence="1 2" key="1">
    <citation type="journal article" date="2006" name="Proc. Natl. Acad. Sci. U.S.A.">
        <title>Evolution of sensory complexity recorded in a myxobacterial genome.</title>
        <authorList>
            <person name="Goldman B.S."/>
            <person name="Nierman W.C."/>
            <person name="Kaiser D."/>
            <person name="Slater S.C."/>
            <person name="Durkin A.S."/>
            <person name="Eisen J.A."/>
            <person name="Ronning C.M."/>
            <person name="Barbazuk W.B."/>
            <person name="Blanchard M."/>
            <person name="Field C."/>
            <person name="Halling C."/>
            <person name="Hinkle G."/>
            <person name="Iartchuk O."/>
            <person name="Kim H.S."/>
            <person name="Mackenzie C."/>
            <person name="Madupu R."/>
            <person name="Miller N."/>
            <person name="Shvartsbeyn A."/>
            <person name="Sullivan S.A."/>
            <person name="Vaudin M."/>
            <person name="Wiegand R."/>
            <person name="Kaplan H.B."/>
        </authorList>
    </citation>
    <scope>NUCLEOTIDE SEQUENCE [LARGE SCALE GENOMIC DNA]</scope>
    <source>
        <strain evidence="2">DK1622</strain>
    </source>
</reference>
<evidence type="ECO:0000313" key="1">
    <source>
        <dbReference type="EMBL" id="ABF91008.1"/>
    </source>
</evidence>
<dbReference type="EMBL" id="CP000113">
    <property type="protein sequence ID" value="ABF91008.1"/>
    <property type="molecule type" value="Genomic_DNA"/>
</dbReference>
<protein>
    <submittedName>
        <fullName evidence="1">Uncharacterized protein</fullName>
    </submittedName>
</protein>
<keyword evidence="2" id="KW-1185">Reference proteome</keyword>
<dbReference type="Proteomes" id="UP000002402">
    <property type="component" value="Chromosome"/>
</dbReference>
<name>Q1CYR5_MYXXD</name>